<dbReference type="GO" id="GO:0006508">
    <property type="term" value="P:proteolysis"/>
    <property type="evidence" value="ECO:0007669"/>
    <property type="project" value="UniProtKB-KW"/>
</dbReference>
<name>A0A0B7GVE1_TREPH</name>
<evidence type="ECO:0000313" key="5">
    <source>
        <dbReference type="Proteomes" id="UP000042527"/>
    </source>
</evidence>
<protein>
    <submittedName>
        <fullName evidence="4">Peptidase, U32 family</fullName>
        <ecNumber evidence="4">3.4.-.-</ecNumber>
    </submittedName>
</protein>
<comment type="similarity">
    <text evidence="3">Belongs to the peptidase U32 family.</text>
</comment>
<evidence type="ECO:0000313" key="4">
    <source>
        <dbReference type="EMBL" id="CEM62644.1"/>
    </source>
</evidence>
<evidence type="ECO:0000256" key="1">
    <source>
        <dbReference type="ARBA" id="ARBA00022670"/>
    </source>
</evidence>
<dbReference type="InterPro" id="IPR001539">
    <property type="entry name" value="Peptidase_U32"/>
</dbReference>
<keyword evidence="1" id="KW-0645">Protease</keyword>
<keyword evidence="2 4" id="KW-0378">Hydrolase</keyword>
<accession>A0A0B7GVE1</accession>
<dbReference type="Proteomes" id="UP000042527">
    <property type="component" value="Unassembled WGS sequence"/>
</dbReference>
<keyword evidence="5" id="KW-1185">Reference proteome</keyword>
<dbReference type="PANTHER" id="PTHR30217:SF6">
    <property type="entry name" value="TRNA HYDROXYLATION PROTEIN P"/>
    <property type="match status" value="1"/>
</dbReference>
<dbReference type="Pfam" id="PF01136">
    <property type="entry name" value="Peptidase_U32"/>
    <property type="match status" value="1"/>
</dbReference>
<dbReference type="AlphaFoldDB" id="A0A0B7GVE1"/>
<sequence>MSTVECLQSMELVAPAGNLEKLTYAWEYGGDAAYIGLKNFSLRVKADNFFDEEYKAIRALKEAYARQGKPKKLLCALNISFHNKEIEHFLAESDYFALYPIDAFIVQDIGLVPILQKRFPHAALHLSTQANCINYSAVKMYHRMGFSRVVVGREASLQDIAEIKERVPDMELECFVHGAMCIAYSGRCLISAYLTGRSANAGSCTHSCRWEYQLLSSRHKEPAAEFAVQEKERQGEFFPIEEGENYTAMFSSKDLCMIDYLHELQKAGADALKIEGRMKSLYYTALVTRAYRKKIDSLSGKITAEEAAPFIAELYNTAHREFATGFYFSKDDANKTTRGETKADYMMAGVIGKKLNTNGALHEYEFVSMNKISAGQPLEYIGPDICSIPDTEYTLLNPETGEKRDWVSHGHPCILRTDKVLHERFIVRTKKT</sequence>
<reference evidence="5" key="1">
    <citation type="submission" date="2015-01" db="EMBL/GenBank/DDBJ databases">
        <authorList>
            <person name="Manzoor Shahid"/>
            <person name="Zubair Saima"/>
        </authorList>
    </citation>
    <scope>NUCLEOTIDE SEQUENCE [LARGE SCALE GENOMIC DNA]</scope>
    <source>
        <strain evidence="5">V1</strain>
    </source>
</reference>
<dbReference type="PANTHER" id="PTHR30217">
    <property type="entry name" value="PEPTIDASE U32 FAMILY"/>
    <property type="match status" value="1"/>
</dbReference>
<dbReference type="InterPro" id="IPR051454">
    <property type="entry name" value="RNA/ubiquinone_mod_enzymes"/>
</dbReference>
<dbReference type="EC" id="3.4.-.-" evidence="4"/>
<organism evidence="4 5">
    <name type="scientific">Treponema phagedenis</name>
    <dbReference type="NCBI Taxonomy" id="162"/>
    <lineage>
        <taxon>Bacteria</taxon>
        <taxon>Pseudomonadati</taxon>
        <taxon>Spirochaetota</taxon>
        <taxon>Spirochaetia</taxon>
        <taxon>Spirochaetales</taxon>
        <taxon>Treponemataceae</taxon>
        <taxon>Treponema</taxon>
    </lineage>
</organism>
<dbReference type="GO" id="GO:0008233">
    <property type="term" value="F:peptidase activity"/>
    <property type="evidence" value="ECO:0007669"/>
    <property type="project" value="UniProtKB-KW"/>
</dbReference>
<evidence type="ECO:0000256" key="3">
    <source>
        <dbReference type="ARBA" id="ARBA00038374"/>
    </source>
</evidence>
<dbReference type="PROSITE" id="PS01276">
    <property type="entry name" value="PEPTIDASE_U32"/>
    <property type="match status" value="1"/>
</dbReference>
<proteinExistence type="inferred from homology"/>
<evidence type="ECO:0000256" key="2">
    <source>
        <dbReference type="ARBA" id="ARBA00022801"/>
    </source>
</evidence>
<gene>
    <name evidence="4" type="ORF">TPHV1_40147</name>
</gene>
<dbReference type="EMBL" id="CDNC01000034">
    <property type="protein sequence ID" value="CEM62644.1"/>
    <property type="molecule type" value="Genomic_DNA"/>
</dbReference>